<evidence type="ECO:0000313" key="3">
    <source>
        <dbReference type="Proteomes" id="UP000809789"/>
    </source>
</evidence>
<protein>
    <submittedName>
        <fullName evidence="2">Uncharacterized protein</fullName>
    </submittedName>
</protein>
<dbReference type="Proteomes" id="UP000809789">
    <property type="component" value="Unassembled WGS sequence"/>
</dbReference>
<evidence type="ECO:0000256" key="1">
    <source>
        <dbReference type="SAM" id="MobiDB-lite"/>
    </source>
</evidence>
<name>A0A8K0PGI8_9PEZI</name>
<dbReference type="EMBL" id="JAESVG020000006">
    <property type="protein sequence ID" value="KAG8626413.1"/>
    <property type="molecule type" value="Genomic_DNA"/>
</dbReference>
<sequence length="452" mass="50545">MDDSLDEPRQSHSTFESIIGEHATRTPSKSLHPGNNYRILAEFLSKPESRSSNHDTIKERSPFALVYDLADTPGVGSLPFVACNEPVEFETIPFDSSSYLVFLRGAISPAWISTIAARFPMDPEFFQAHLHFDHDEDDGRTLFVEPALPSASLAALRFQLPTIFSRFDKSRAYGGQNLRNDRKCADQAITRYRTTVLREAESGDSVVRDYALINSRDSVIEQNISITFCRRSDESSWAGIAMVGKPELMDDPLYAVGEVISLVSHSENQFLNLLREQIRREAATGNTNDNALDNLRYFKNLVDRHRMRLHSINLVLDAAQAHWPCSGSHDASTIGSKYKQALKMDFKHLDWKAQELSALSEGAIENLVKHSVLLVSVSGLKNAIQIERLTLQATMRCLKGEFQGCNEAVQNLILSFADGRPVLNWHEESGFVDLLHAGCLYAVCIPVLYAAL</sequence>
<accession>A0A8K0PGI8</accession>
<organism evidence="2 3">
    <name type="scientific">Elsinoe batatas</name>
    <dbReference type="NCBI Taxonomy" id="2601811"/>
    <lineage>
        <taxon>Eukaryota</taxon>
        <taxon>Fungi</taxon>
        <taxon>Dikarya</taxon>
        <taxon>Ascomycota</taxon>
        <taxon>Pezizomycotina</taxon>
        <taxon>Dothideomycetes</taxon>
        <taxon>Dothideomycetidae</taxon>
        <taxon>Myriangiales</taxon>
        <taxon>Elsinoaceae</taxon>
        <taxon>Elsinoe</taxon>
    </lineage>
</organism>
<gene>
    <name evidence="2" type="ORF">KVT40_005358</name>
</gene>
<feature type="compositionally biased region" description="Basic and acidic residues" evidence="1">
    <location>
        <begin position="1"/>
        <end position="10"/>
    </location>
</feature>
<evidence type="ECO:0000313" key="2">
    <source>
        <dbReference type="EMBL" id="KAG8626413.1"/>
    </source>
</evidence>
<keyword evidence="3" id="KW-1185">Reference proteome</keyword>
<comment type="caution">
    <text evidence="2">The sequence shown here is derived from an EMBL/GenBank/DDBJ whole genome shotgun (WGS) entry which is preliminary data.</text>
</comment>
<dbReference type="AlphaFoldDB" id="A0A8K0PGI8"/>
<reference evidence="2" key="1">
    <citation type="submission" date="2021-07" db="EMBL/GenBank/DDBJ databases">
        <title>Elsinoe batatas strain:CRI-CJ2 Genome sequencing and assembly.</title>
        <authorList>
            <person name="Huang L."/>
        </authorList>
    </citation>
    <scope>NUCLEOTIDE SEQUENCE</scope>
    <source>
        <strain evidence="2">CRI-CJ2</strain>
    </source>
</reference>
<dbReference type="OrthoDB" id="3231000at2759"/>
<proteinExistence type="predicted"/>
<feature type="region of interest" description="Disordered" evidence="1">
    <location>
        <begin position="1"/>
        <end position="33"/>
    </location>
</feature>